<organism evidence="9 10">
    <name type="scientific">Blautia pseudococcoides</name>
    <dbReference type="NCBI Taxonomy" id="1796616"/>
    <lineage>
        <taxon>Bacteria</taxon>
        <taxon>Bacillati</taxon>
        <taxon>Bacillota</taxon>
        <taxon>Clostridia</taxon>
        <taxon>Lachnospirales</taxon>
        <taxon>Lachnospiraceae</taxon>
        <taxon>Blautia</taxon>
    </lineage>
</organism>
<dbReference type="OrthoDB" id="9775735at2"/>
<feature type="transmembrane region" description="Helical" evidence="8">
    <location>
        <begin position="239"/>
        <end position="262"/>
    </location>
</feature>
<feature type="transmembrane region" description="Helical" evidence="8">
    <location>
        <begin position="274"/>
        <end position="293"/>
    </location>
</feature>
<dbReference type="Pfam" id="PF02028">
    <property type="entry name" value="BCCT"/>
    <property type="match status" value="1"/>
</dbReference>
<dbReference type="AlphaFoldDB" id="A0A1C7IB41"/>
<keyword evidence="4" id="KW-1003">Cell membrane</keyword>
<feature type="transmembrane region" description="Helical" evidence="8">
    <location>
        <begin position="494"/>
        <end position="516"/>
    </location>
</feature>
<keyword evidence="10" id="KW-1185">Reference proteome</keyword>
<evidence type="ECO:0000256" key="1">
    <source>
        <dbReference type="ARBA" id="ARBA00004651"/>
    </source>
</evidence>
<name>A0A1C7IB41_9FIRM</name>
<evidence type="ECO:0000256" key="3">
    <source>
        <dbReference type="ARBA" id="ARBA00022448"/>
    </source>
</evidence>
<evidence type="ECO:0000256" key="7">
    <source>
        <dbReference type="ARBA" id="ARBA00023136"/>
    </source>
</evidence>
<keyword evidence="5 8" id="KW-0812">Transmembrane</keyword>
<evidence type="ECO:0000256" key="2">
    <source>
        <dbReference type="ARBA" id="ARBA00005658"/>
    </source>
</evidence>
<keyword evidence="3" id="KW-0813">Transport</keyword>
<evidence type="ECO:0000256" key="6">
    <source>
        <dbReference type="ARBA" id="ARBA00022989"/>
    </source>
</evidence>
<protein>
    <submittedName>
        <fullName evidence="9">BCCT transporter</fullName>
    </submittedName>
</protein>
<feature type="transmembrane region" description="Helical" evidence="8">
    <location>
        <begin position="55"/>
        <end position="73"/>
    </location>
</feature>
<evidence type="ECO:0000313" key="10">
    <source>
        <dbReference type="Proteomes" id="UP000092574"/>
    </source>
</evidence>
<keyword evidence="7 8" id="KW-0472">Membrane</keyword>
<dbReference type="STRING" id="1796616.A4V09_14665"/>
<dbReference type="PANTHER" id="PTHR30047:SF7">
    <property type="entry name" value="HIGH-AFFINITY CHOLINE TRANSPORT PROTEIN"/>
    <property type="match status" value="1"/>
</dbReference>
<dbReference type="GO" id="GO:0022857">
    <property type="term" value="F:transmembrane transporter activity"/>
    <property type="evidence" value="ECO:0007669"/>
    <property type="project" value="InterPro"/>
</dbReference>
<dbReference type="Proteomes" id="UP000092574">
    <property type="component" value="Chromosome"/>
</dbReference>
<proteinExistence type="inferred from homology"/>
<dbReference type="InterPro" id="IPR000060">
    <property type="entry name" value="BCCT_transptr"/>
</dbReference>
<accession>A0A1C7IB41</accession>
<evidence type="ECO:0000256" key="4">
    <source>
        <dbReference type="ARBA" id="ARBA00022475"/>
    </source>
</evidence>
<evidence type="ECO:0000256" key="5">
    <source>
        <dbReference type="ARBA" id="ARBA00022692"/>
    </source>
</evidence>
<dbReference type="PANTHER" id="PTHR30047">
    <property type="entry name" value="HIGH-AFFINITY CHOLINE TRANSPORT PROTEIN-RELATED"/>
    <property type="match status" value="1"/>
</dbReference>
<dbReference type="KEGG" id="byl:A4V09_14665"/>
<feature type="transmembrane region" description="Helical" evidence="8">
    <location>
        <begin position="12"/>
        <end position="35"/>
    </location>
</feature>
<gene>
    <name evidence="9" type="ORF">A4V09_14665</name>
</gene>
<feature type="transmembrane region" description="Helical" evidence="8">
    <location>
        <begin position="462"/>
        <end position="482"/>
    </location>
</feature>
<dbReference type="RefSeq" id="WP_065543044.1">
    <property type="nucleotide sequence ID" value="NZ_CP015405.2"/>
</dbReference>
<reference evidence="9" key="1">
    <citation type="submission" date="2017-04" db="EMBL/GenBank/DDBJ databases">
        <title>Complete Genome Sequences of Twelve Strains of a Stable Defined Moderately Diverse Mouse Microbiota 2 (sDMDMm2).</title>
        <authorList>
            <person name="Uchimura Y."/>
            <person name="Wyss M."/>
            <person name="Brugiroux S."/>
            <person name="Limenitakis J.P."/>
            <person name="Stecher B."/>
            <person name="McCoy K.D."/>
            <person name="Macpherson A.J."/>
        </authorList>
    </citation>
    <scope>NUCLEOTIDE SEQUENCE</scope>
    <source>
        <strain evidence="9">YL58</strain>
    </source>
</reference>
<dbReference type="GO" id="GO:0005886">
    <property type="term" value="C:plasma membrane"/>
    <property type="evidence" value="ECO:0007669"/>
    <property type="project" value="UniProtKB-SubCell"/>
</dbReference>
<dbReference type="EMBL" id="CP015405">
    <property type="protein sequence ID" value="ANU76890.1"/>
    <property type="molecule type" value="Genomic_DNA"/>
</dbReference>
<keyword evidence="6 8" id="KW-1133">Transmembrane helix</keyword>
<sequence length="527" mass="57016">MKETKEKTGSAGLVRKGVFIPAFVIMAIVVAIGFINNEGLAKGAKAFFGFSLGKFGWLYQLVAVVSVVVIAIVTCSKLGDMRIGGANAKPKYPFGTWFAMILTGGIAVGIVNWGINEPLIYYGNVYGELDQLGIQAGTQEAARFALGRCFYNWTFVPYAMYAVSGLLIAYMYFNKKEKLSVISTLKPLFGKKTENPIFMNTVDTLCSLAITLGMSSGLGTGLALLISGLNVVYKIPNNTFIWVLLGGIATLIFTSSAILGVDKGIRRLASLNSKIFYGLLIFLFITGPMAIILSNSVSGLGEWLNNFFIWGLDSGDVGGEALTRWWTLADWCSWIAYAPIMGIFLGKIAYGRTVREFMIINWVMPSLFGIVWFSVWGGTGLNWQMNGVVDMVGVIKESGATAGVWAFLQNLPLGLGIIIIPVVMITLMLSFSTAADSMTSTIASICTKGQNMEEEPPKSQKLIWGILIGSISIIMGAVAGGVRGIDGVKQLASVGGFLVLFVFLLQLIAFIKTFFVDLKKEKNGKKE</sequence>
<evidence type="ECO:0000256" key="8">
    <source>
        <dbReference type="SAM" id="Phobius"/>
    </source>
</evidence>
<feature type="transmembrane region" description="Helical" evidence="8">
    <location>
        <begin position="325"/>
        <end position="345"/>
    </location>
</feature>
<comment type="subcellular location">
    <subcellularLocation>
        <location evidence="1">Cell membrane</location>
        <topology evidence="1">Multi-pass membrane protein</topology>
    </subcellularLocation>
</comment>
<comment type="similarity">
    <text evidence="2">Belongs to the BCCT transporter (TC 2.A.15) family.</text>
</comment>
<feature type="transmembrane region" description="Helical" evidence="8">
    <location>
        <begin position="155"/>
        <end position="173"/>
    </location>
</feature>
<feature type="transmembrane region" description="Helical" evidence="8">
    <location>
        <begin position="208"/>
        <end position="233"/>
    </location>
</feature>
<feature type="transmembrane region" description="Helical" evidence="8">
    <location>
        <begin position="94"/>
        <end position="115"/>
    </location>
</feature>
<evidence type="ECO:0000313" key="9">
    <source>
        <dbReference type="EMBL" id="ANU76890.1"/>
    </source>
</evidence>
<feature type="transmembrane region" description="Helical" evidence="8">
    <location>
        <begin position="357"/>
        <end position="376"/>
    </location>
</feature>
<feature type="transmembrane region" description="Helical" evidence="8">
    <location>
        <begin position="411"/>
        <end position="431"/>
    </location>
</feature>